<evidence type="ECO:0000256" key="5">
    <source>
        <dbReference type="ARBA" id="ARBA00058938"/>
    </source>
</evidence>
<protein>
    <recommendedName>
        <fullName evidence="6">Glycerol operon regulatory protein</fullName>
    </recommendedName>
</protein>
<dbReference type="Gene3D" id="3.30.450.40">
    <property type="match status" value="1"/>
</dbReference>
<dbReference type="InterPro" id="IPR029016">
    <property type="entry name" value="GAF-like_dom_sf"/>
</dbReference>
<accession>A0A917RBT8</accession>
<dbReference type="PROSITE" id="PS51078">
    <property type="entry name" value="ICLR_ED"/>
    <property type="match status" value="1"/>
</dbReference>
<dbReference type="InterPro" id="IPR014757">
    <property type="entry name" value="Tscrpt_reg_IclR_C"/>
</dbReference>
<dbReference type="SUPFAM" id="SSF46785">
    <property type="entry name" value="Winged helix' DNA-binding domain"/>
    <property type="match status" value="1"/>
</dbReference>
<evidence type="ECO:0000259" key="8">
    <source>
        <dbReference type="PROSITE" id="PS51078"/>
    </source>
</evidence>
<dbReference type="InterPro" id="IPR005471">
    <property type="entry name" value="Tscrpt_reg_IclR_N"/>
</dbReference>
<reference evidence="9" key="1">
    <citation type="journal article" date="2014" name="Int. J. Syst. Evol. Microbiol.">
        <title>Complete genome sequence of Corynebacterium casei LMG S-19264T (=DSM 44701T), isolated from a smear-ripened cheese.</title>
        <authorList>
            <consortium name="US DOE Joint Genome Institute (JGI-PGF)"/>
            <person name="Walter F."/>
            <person name="Albersmeier A."/>
            <person name="Kalinowski J."/>
            <person name="Ruckert C."/>
        </authorList>
    </citation>
    <scope>NUCLEOTIDE SEQUENCE</scope>
    <source>
        <strain evidence="9">CGMCC 4.3508</strain>
    </source>
</reference>
<dbReference type="InterPro" id="IPR036390">
    <property type="entry name" value="WH_DNA-bd_sf"/>
</dbReference>
<organism evidence="9 10">
    <name type="scientific">Nocardia jinanensis</name>
    <dbReference type="NCBI Taxonomy" id="382504"/>
    <lineage>
        <taxon>Bacteria</taxon>
        <taxon>Bacillati</taxon>
        <taxon>Actinomycetota</taxon>
        <taxon>Actinomycetes</taxon>
        <taxon>Mycobacteriales</taxon>
        <taxon>Nocardiaceae</taxon>
        <taxon>Nocardia</taxon>
    </lineage>
</organism>
<dbReference type="InterPro" id="IPR036388">
    <property type="entry name" value="WH-like_DNA-bd_sf"/>
</dbReference>
<dbReference type="GO" id="GO:0006071">
    <property type="term" value="P:glycerol metabolic process"/>
    <property type="evidence" value="ECO:0007669"/>
    <property type="project" value="UniProtKB-KW"/>
</dbReference>
<dbReference type="GO" id="GO:0045892">
    <property type="term" value="P:negative regulation of DNA-templated transcription"/>
    <property type="evidence" value="ECO:0007669"/>
    <property type="project" value="TreeGrafter"/>
</dbReference>
<dbReference type="FunFam" id="1.10.10.10:FF:000056">
    <property type="entry name" value="IclR family transcriptional regulator"/>
    <property type="match status" value="1"/>
</dbReference>
<reference evidence="9" key="2">
    <citation type="submission" date="2020-09" db="EMBL/GenBank/DDBJ databases">
        <authorList>
            <person name="Sun Q."/>
            <person name="Zhou Y."/>
        </authorList>
    </citation>
    <scope>NUCLEOTIDE SEQUENCE</scope>
    <source>
        <strain evidence="9">CGMCC 4.3508</strain>
    </source>
</reference>
<evidence type="ECO:0000256" key="2">
    <source>
        <dbReference type="ARBA" id="ARBA00023015"/>
    </source>
</evidence>
<evidence type="ECO:0000313" key="10">
    <source>
        <dbReference type="Proteomes" id="UP000638263"/>
    </source>
</evidence>
<keyword evidence="10" id="KW-1185">Reference proteome</keyword>
<dbReference type="PROSITE" id="PS51077">
    <property type="entry name" value="HTH_ICLR"/>
    <property type="match status" value="1"/>
</dbReference>
<dbReference type="PANTHER" id="PTHR30136">
    <property type="entry name" value="HELIX-TURN-HELIX TRANSCRIPTIONAL REGULATOR, ICLR FAMILY"/>
    <property type="match status" value="1"/>
</dbReference>
<dbReference type="SMART" id="SM00346">
    <property type="entry name" value="HTH_ICLR"/>
    <property type="match status" value="1"/>
</dbReference>
<dbReference type="InterPro" id="IPR050707">
    <property type="entry name" value="HTH_MetabolicPath_Reg"/>
</dbReference>
<comment type="caution">
    <text evidence="9">The sequence shown here is derived from an EMBL/GenBank/DDBJ whole genome shotgun (WGS) entry which is preliminary data.</text>
</comment>
<dbReference type="SUPFAM" id="SSF55781">
    <property type="entry name" value="GAF domain-like"/>
    <property type="match status" value="1"/>
</dbReference>
<dbReference type="GO" id="GO:0003677">
    <property type="term" value="F:DNA binding"/>
    <property type="evidence" value="ECO:0007669"/>
    <property type="project" value="UniProtKB-KW"/>
</dbReference>
<keyword evidence="4" id="KW-0804">Transcription</keyword>
<dbReference type="Proteomes" id="UP000638263">
    <property type="component" value="Unassembled WGS sequence"/>
</dbReference>
<feature type="domain" description="HTH iclR-type" evidence="7">
    <location>
        <begin position="8"/>
        <end position="69"/>
    </location>
</feature>
<name>A0A917RBT8_9NOCA</name>
<gene>
    <name evidence="9" type="ORF">GCM10011588_12420</name>
</gene>
<feature type="domain" description="IclR-ED" evidence="8">
    <location>
        <begin position="70"/>
        <end position="249"/>
    </location>
</feature>
<dbReference type="EMBL" id="BMMH01000002">
    <property type="protein sequence ID" value="GGK99301.1"/>
    <property type="molecule type" value="Genomic_DNA"/>
</dbReference>
<dbReference type="PANTHER" id="PTHR30136:SF24">
    <property type="entry name" value="HTH-TYPE TRANSCRIPTIONAL REPRESSOR ALLR"/>
    <property type="match status" value="1"/>
</dbReference>
<comment type="function">
    <text evidence="5">May be an activator protein for the gylABX operon.</text>
</comment>
<dbReference type="Gene3D" id="1.10.10.10">
    <property type="entry name" value="Winged helix-like DNA-binding domain superfamily/Winged helix DNA-binding domain"/>
    <property type="match status" value="1"/>
</dbReference>
<keyword evidence="1" id="KW-0319">Glycerol metabolism</keyword>
<proteinExistence type="predicted"/>
<dbReference type="RefSeq" id="WP_062997240.1">
    <property type="nucleotide sequence ID" value="NZ_BMMH01000002.1"/>
</dbReference>
<evidence type="ECO:0000313" key="9">
    <source>
        <dbReference type="EMBL" id="GGK99301.1"/>
    </source>
</evidence>
<keyword evidence="2" id="KW-0805">Transcription regulation</keyword>
<evidence type="ECO:0000256" key="1">
    <source>
        <dbReference type="ARBA" id="ARBA00022798"/>
    </source>
</evidence>
<dbReference type="GO" id="GO:0003700">
    <property type="term" value="F:DNA-binding transcription factor activity"/>
    <property type="evidence" value="ECO:0007669"/>
    <property type="project" value="TreeGrafter"/>
</dbReference>
<keyword evidence="3" id="KW-0238">DNA-binding</keyword>
<evidence type="ECO:0000256" key="3">
    <source>
        <dbReference type="ARBA" id="ARBA00023125"/>
    </source>
</evidence>
<sequence>MAVNRSGLQTVSRALAVLRCFQGDAELGVTEIARAQNLPMSTTHRLLQALLESEFVEQDEQTGRYRLGVALAEYGQLSYRRHLVYLAEPHIEQLAAETGTAVSLATRHGSDAINLVFTRWREAHGHDLSEVRFPLHASAIGKALLAWSSVTREELEALPYHQGTDRTPSDADSLTAELEAARTAGYTINDEQTEWGYRIIGVPVFDPAGNARFALGIRGTTQLMIPERIPFLADLARVTATTIATTLFRDAARTH</sequence>
<dbReference type="AlphaFoldDB" id="A0A917RBT8"/>
<dbReference type="Pfam" id="PF09339">
    <property type="entry name" value="HTH_IclR"/>
    <property type="match status" value="1"/>
</dbReference>
<evidence type="ECO:0000256" key="6">
    <source>
        <dbReference type="ARBA" id="ARBA00070406"/>
    </source>
</evidence>
<evidence type="ECO:0000256" key="4">
    <source>
        <dbReference type="ARBA" id="ARBA00023163"/>
    </source>
</evidence>
<dbReference type="Pfam" id="PF01614">
    <property type="entry name" value="IclR_C"/>
    <property type="match status" value="1"/>
</dbReference>
<evidence type="ECO:0000259" key="7">
    <source>
        <dbReference type="PROSITE" id="PS51077"/>
    </source>
</evidence>